<reference evidence="2 3" key="1">
    <citation type="submission" date="2020-05" db="EMBL/GenBank/DDBJ databases">
        <authorList>
            <person name="Campoy J."/>
            <person name="Schneeberger K."/>
            <person name="Spophaly S."/>
        </authorList>
    </citation>
    <scope>NUCLEOTIDE SEQUENCE [LARGE SCALE GENOMIC DNA]</scope>
    <source>
        <strain evidence="2">PruArmRojPasFocal</strain>
    </source>
</reference>
<accession>A0A6J5TPC1</accession>
<feature type="signal peptide" evidence="1">
    <location>
        <begin position="1"/>
        <end position="22"/>
    </location>
</feature>
<dbReference type="AlphaFoldDB" id="A0A6J5TPC1"/>
<feature type="chain" id="PRO_5027102228" description="Secreted protein" evidence="1">
    <location>
        <begin position="23"/>
        <end position="62"/>
    </location>
</feature>
<proteinExistence type="predicted"/>
<organism evidence="2 3">
    <name type="scientific">Prunus armeniaca</name>
    <name type="common">Apricot</name>
    <name type="synonym">Armeniaca vulgaris</name>
    <dbReference type="NCBI Taxonomy" id="36596"/>
    <lineage>
        <taxon>Eukaryota</taxon>
        <taxon>Viridiplantae</taxon>
        <taxon>Streptophyta</taxon>
        <taxon>Embryophyta</taxon>
        <taxon>Tracheophyta</taxon>
        <taxon>Spermatophyta</taxon>
        <taxon>Magnoliopsida</taxon>
        <taxon>eudicotyledons</taxon>
        <taxon>Gunneridae</taxon>
        <taxon>Pentapetalae</taxon>
        <taxon>rosids</taxon>
        <taxon>fabids</taxon>
        <taxon>Rosales</taxon>
        <taxon>Rosaceae</taxon>
        <taxon>Amygdaloideae</taxon>
        <taxon>Amygdaleae</taxon>
        <taxon>Prunus</taxon>
    </lineage>
</organism>
<evidence type="ECO:0000256" key="1">
    <source>
        <dbReference type="SAM" id="SignalP"/>
    </source>
</evidence>
<evidence type="ECO:0000313" key="2">
    <source>
        <dbReference type="EMBL" id="CAB4265920.1"/>
    </source>
</evidence>
<gene>
    <name evidence="2" type="ORF">CURHAP_LOCUS8123</name>
</gene>
<keyword evidence="1" id="KW-0732">Signal</keyword>
<name>A0A6J5TPC1_PRUAR</name>
<protein>
    <recommendedName>
        <fullName evidence="4">Secreted protein</fullName>
    </recommendedName>
</protein>
<dbReference type="EMBL" id="CAEKDK010000001">
    <property type="protein sequence ID" value="CAB4265920.1"/>
    <property type="molecule type" value="Genomic_DNA"/>
</dbReference>
<sequence length="62" mass="6941">MISLFARASLLCLAVVPAKVSRAPLSSHQLTWALLAVSVTLPSERVLLDRRRHFDFLPLPPY</sequence>
<dbReference type="Proteomes" id="UP000507222">
    <property type="component" value="Unassembled WGS sequence"/>
</dbReference>
<evidence type="ECO:0000313" key="3">
    <source>
        <dbReference type="Proteomes" id="UP000507222"/>
    </source>
</evidence>
<evidence type="ECO:0008006" key="4">
    <source>
        <dbReference type="Google" id="ProtNLM"/>
    </source>
</evidence>